<accession>A0A8J5XLK6</accession>
<keyword evidence="2" id="KW-0472">Membrane</keyword>
<evidence type="ECO:0000256" key="1">
    <source>
        <dbReference type="SAM" id="MobiDB-lite"/>
    </source>
</evidence>
<name>A0A8J5XLK6_DIALT</name>
<feature type="region of interest" description="Disordered" evidence="1">
    <location>
        <begin position="311"/>
        <end position="357"/>
    </location>
</feature>
<dbReference type="CDD" id="cd06532">
    <property type="entry name" value="Glyco_transf_25"/>
    <property type="match status" value="1"/>
</dbReference>
<reference evidence="4" key="1">
    <citation type="submission" date="2021-05" db="EMBL/GenBank/DDBJ databases">
        <title>The genome of the haptophyte Pavlova lutheri (Diacronema luteri, Pavlovales) - a model for lipid biosynthesis in eukaryotic algae.</title>
        <authorList>
            <person name="Hulatt C.J."/>
            <person name="Posewitz M.C."/>
        </authorList>
    </citation>
    <scope>NUCLEOTIDE SEQUENCE</scope>
    <source>
        <strain evidence="4">NIVA-4/92</strain>
    </source>
</reference>
<evidence type="ECO:0000313" key="4">
    <source>
        <dbReference type="EMBL" id="KAG8465434.1"/>
    </source>
</evidence>
<dbReference type="EMBL" id="JAGTXO010000010">
    <property type="protein sequence ID" value="KAG8465434.1"/>
    <property type="molecule type" value="Genomic_DNA"/>
</dbReference>
<dbReference type="InterPro" id="IPR002654">
    <property type="entry name" value="Glyco_trans_25"/>
</dbReference>
<comment type="caution">
    <text evidence="4">The sequence shown here is derived from an EMBL/GenBank/DDBJ whole genome shotgun (WGS) entry which is preliminary data.</text>
</comment>
<sequence>MAAGRRRARAHVVLALVAVALVVAVPVAWHLSSYERRIASYVATMDALLARIQTRARARGARAGAIGLPVYFVNMDENADRRAQLEARLAELTPPVIGVRVRAVDGRQRFGSAHVHSGFEWSSPGELGCTLSHLAVAKRLVADGHAAALVLEDDAHLGLVPLWPVSLAELVRALPPRWTTLQLYHGTDTAAEPPLRGHSALVPYDLSARVRSPGTVAYVLSRRGARALLRLTDGGEAVHARALGTRDGRADTVMYEFQGALPFVVWPRYVLPYNDLAHAASTIHAKTSKHHLWHVRVAAAILQRAVALWADQPPPREPAPSVASAGSDGRTGAADGDEPTDAPRGPRAGRAKPKLLR</sequence>
<dbReference type="Pfam" id="PF01755">
    <property type="entry name" value="Glyco_transf_25"/>
    <property type="match status" value="1"/>
</dbReference>
<feature type="domain" description="Glycosyl transferase family 25" evidence="3">
    <location>
        <begin position="69"/>
        <end position="158"/>
    </location>
</feature>
<feature type="compositionally biased region" description="Basic residues" evidence="1">
    <location>
        <begin position="347"/>
        <end position="357"/>
    </location>
</feature>
<organism evidence="4 5">
    <name type="scientific">Diacronema lutheri</name>
    <name type="common">Unicellular marine alga</name>
    <name type="synonym">Monochrysis lutheri</name>
    <dbReference type="NCBI Taxonomy" id="2081491"/>
    <lineage>
        <taxon>Eukaryota</taxon>
        <taxon>Haptista</taxon>
        <taxon>Haptophyta</taxon>
        <taxon>Pavlovophyceae</taxon>
        <taxon>Pavlovales</taxon>
        <taxon>Pavlovaceae</taxon>
        <taxon>Diacronema</taxon>
    </lineage>
</organism>
<evidence type="ECO:0000256" key="2">
    <source>
        <dbReference type="SAM" id="Phobius"/>
    </source>
</evidence>
<evidence type="ECO:0000313" key="5">
    <source>
        <dbReference type="Proteomes" id="UP000751190"/>
    </source>
</evidence>
<keyword evidence="5" id="KW-1185">Reference proteome</keyword>
<feature type="transmembrane region" description="Helical" evidence="2">
    <location>
        <begin position="12"/>
        <end position="31"/>
    </location>
</feature>
<evidence type="ECO:0000259" key="3">
    <source>
        <dbReference type="Pfam" id="PF01755"/>
    </source>
</evidence>
<proteinExistence type="predicted"/>
<protein>
    <recommendedName>
        <fullName evidence="3">Glycosyl transferase family 25 domain-containing protein</fullName>
    </recommendedName>
</protein>
<dbReference type="Proteomes" id="UP000751190">
    <property type="component" value="Unassembled WGS sequence"/>
</dbReference>
<keyword evidence="2" id="KW-0812">Transmembrane</keyword>
<gene>
    <name evidence="4" type="ORF">KFE25_002741</name>
</gene>
<dbReference type="OrthoDB" id="10374022at2759"/>
<dbReference type="AlphaFoldDB" id="A0A8J5XLK6"/>
<keyword evidence="2" id="KW-1133">Transmembrane helix</keyword>